<evidence type="ECO:0000256" key="3">
    <source>
        <dbReference type="ARBA" id="ARBA00022692"/>
    </source>
</evidence>
<dbReference type="InterPro" id="IPR020846">
    <property type="entry name" value="MFS_dom"/>
</dbReference>
<dbReference type="GO" id="GO:0033229">
    <property type="term" value="F:cysteine transmembrane transporter activity"/>
    <property type="evidence" value="ECO:0007669"/>
    <property type="project" value="TreeGrafter"/>
</dbReference>
<gene>
    <name evidence="9" type="ORF">CVT25_010906</name>
</gene>
<feature type="transmembrane region" description="Helical" evidence="7">
    <location>
        <begin position="468"/>
        <end position="489"/>
    </location>
</feature>
<name>A0A409WFL9_PSICY</name>
<evidence type="ECO:0000313" key="9">
    <source>
        <dbReference type="EMBL" id="PPQ77324.1"/>
    </source>
</evidence>
<keyword evidence="10" id="KW-1185">Reference proteome</keyword>
<dbReference type="STRING" id="93625.A0A409WFL9"/>
<evidence type="ECO:0000256" key="4">
    <source>
        <dbReference type="ARBA" id="ARBA00022989"/>
    </source>
</evidence>
<dbReference type="FunFam" id="1.20.1250.20:FF:000064">
    <property type="entry name" value="MFS allantoate transporter"/>
    <property type="match status" value="1"/>
</dbReference>
<feature type="domain" description="Major facilitator superfamily (MFS) profile" evidence="8">
    <location>
        <begin position="65"/>
        <end position="494"/>
    </location>
</feature>
<feature type="transmembrane region" description="Helical" evidence="7">
    <location>
        <begin position="230"/>
        <end position="250"/>
    </location>
</feature>
<feature type="transmembrane region" description="Helical" evidence="7">
    <location>
        <begin position="307"/>
        <end position="333"/>
    </location>
</feature>
<feature type="transmembrane region" description="Helical" evidence="7">
    <location>
        <begin position="345"/>
        <end position="365"/>
    </location>
</feature>
<dbReference type="Pfam" id="PF07690">
    <property type="entry name" value="MFS_1"/>
    <property type="match status" value="1"/>
</dbReference>
<proteinExistence type="inferred from homology"/>
<organism evidence="9 10">
    <name type="scientific">Psilocybe cyanescens</name>
    <dbReference type="NCBI Taxonomy" id="93625"/>
    <lineage>
        <taxon>Eukaryota</taxon>
        <taxon>Fungi</taxon>
        <taxon>Dikarya</taxon>
        <taxon>Basidiomycota</taxon>
        <taxon>Agaricomycotina</taxon>
        <taxon>Agaricomycetes</taxon>
        <taxon>Agaricomycetidae</taxon>
        <taxon>Agaricales</taxon>
        <taxon>Agaricineae</taxon>
        <taxon>Strophariaceae</taxon>
        <taxon>Psilocybe</taxon>
    </lineage>
</organism>
<dbReference type="SUPFAM" id="SSF103473">
    <property type="entry name" value="MFS general substrate transporter"/>
    <property type="match status" value="1"/>
</dbReference>
<dbReference type="PROSITE" id="PS50850">
    <property type="entry name" value="MFS"/>
    <property type="match status" value="1"/>
</dbReference>
<keyword evidence="4 7" id="KW-1133">Transmembrane helix</keyword>
<evidence type="ECO:0000256" key="2">
    <source>
        <dbReference type="ARBA" id="ARBA00022448"/>
    </source>
</evidence>
<keyword evidence="5 7" id="KW-0472">Membrane</keyword>
<feature type="transmembrane region" description="Helical" evidence="7">
    <location>
        <begin position="377"/>
        <end position="397"/>
    </location>
</feature>
<dbReference type="PANTHER" id="PTHR43791">
    <property type="entry name" value="PERMEASE-RELATED"/>
    <property type="match status" value="1"/>
</dbReference>
<dbReference type="PANTHER" id="PTHR43791:SF63">
    <property type="entry name" value="HIGH AFFINITY CYSTEINE TRANSPORTER"/>
    <property type="match status" value="1"/>
</dbReference>
<reference evidence="9 10" key="1">
    <citation type="journal article" date="2018" name="Evol. Lett.">
        <title>Horizontal gene cluster transfer increased hallucinogenic mushroom diversity.</title>
        <authorList>
            <person name="Reynolds H.T."/>
            <person name="Vijayakumar V."/>
            <person name="Gluck-Thaler E."/>
            <person name="Korotkin H.B."/>
            <person name="Matheny P.B."/>
            <person name="Slot J.C."/>
        </authorList>
    </citation>
    <scope>NUCLEOTIDE SEQUENCE [LARGE SCALE GENOMIC DNA]</scope>
    <source>
        <strain evidence="9 10">2631</strain>
    </source>
</reference>
<comment type="similarity">
    <text evidence="6">Belongs to the major facilitator superfamily. Allantoate permease family.</text>
</comment>
<evidence type="ECO:0000256" key="5">
    <source>
        <dbReference type="ARBA" id="ARBA00023136"/>
    </source>
</evidence>
<dbReference type="GO" id="GO:0016020">
    <property type="term" value="C:membrane"/>
    <property type="evidence" value="ECO:0007669"/>
    <property type="project" value="UniProtKB-SubCell"/>
</dbReference>
<dbReference type="Gene3D" id="1.20.1250.20">
    <property type="entry name" value="MFS general substrate transporter like domains"/>
    <property type="match status" value="2"/>
</dbReference>
<feature type="transmembrane region" description="Helical" evidence="7">
    <location>
        <begin position="102"/>
        <end position="121"/>
    </location>
</feature>
<evidence type="ECO:0000256" key="7">
    <source>
        <dbReference type="SAM" id="Phobius"/>
    </source>
</evidence>
<keyword evidence="3 7" id="KW-0812">Transmembrane</keyword>
<dbReference type="OrthoDB" id="6730379at2759"/>
<dbReference type="EMBL" id="NHYD01003440">
    <property type="protein sequence ID" value="PPQ77324.1"/>
    <property type="molecule type" value="Genomic_DNA"/>
</dbReference>
<evidence type="ECO:0000313" key="10">
    <source>
        <dbReference type="Proteomes" id="UP000283269"/>
    </source>
</evidence>
<comment type="subcellular location">
    <subcellularLocation>
        <location evidence="1">Membrane</location>
        <topology evidence="1">Multi-pass membrane protein</topology>
    </subcellularLocation>
</comment>
<dbReference type="InterPro" id="IPR011701">
    <property type="entry name" value="MFS"/>
</dbReference>
<dbReference type="InterPro" id="IPR036259">
    <property type="entry name" value="MFS_trans_sf"/>
</dbReference>
<accession>A0A409WFL9</accession>
<dbReference type="Proteomes" id="UP000283269">
    <property type="component" value="Unassembled WGS sequence"/>
</dbReference>
<feature type="transmembrane region" description="Helical" evidence="7">
    <location>
        <begin position="169"/>
        <end position="187"/>
    </location>
</feature>
<feature type="transmembrane region" description="Helical" evidence="7">
    <location>
        <begin position="403"/>
        <end position="423"/>
    </location>
</feature>
<evidence type="ECO:0000256" key="6">
    <source>
        <dbReference type="ARBA" id="ARBA00037968"/>
    </source>
</evidence>
<sequence length="556" mass="62121">MAVNDHVRKSICEDGLSSPSIRSLDVNGIDAEVAQFFAQSKLISKNPVIDEATNARLRWLIHKRVLSVMVITYFAQTLDKGTINFASIMGIREDTRLQGQQYAWLTTCAIAFLILLSSLLWEFPTNRFLQRLPVAKYLGLNIAAWGAVLACTATCTNFTGLIIVRTLLGIFECVCQPAFVFLSTMWYTREEQALVIGAFYSMNGFQQCVGGLIAYGIAQVHQAKLKNWQILFTLLGCITFVWGLFVLWWLPDSPIRATCFSPEDRLLMAERVRKNDTGLQNKKFKVGLSSLKSLSLMRIVDEALKDWTVWAIVIISFTNALPTGGLGAFSNIILTEFGFTQLQTYLLAIAQGAIIMLFLFSAAYLSKRYKQRLILEFIYTLPNIAGTIVFLCVPTSSKTRVGLLLAFYCTQGFGAVAVLNLAVMSGNIAGRTKQVMASSLVFIAWAVGNAVGPQVFRDNDQPRYLKAFVAHIVVYGVQLVTICLLRIHLMRQNALRRRGQAINRVSTETSKEDSDEGLAHKHAFDDLTDKENPECTFLSLFKSTGISHQQLVRYVY</sequence>
<protein>
    <recommendedName>
        <fullName evidence="8">Major facilitator superfamily (MFS) profile domain-containing protein</fullName>
    </recommendedName>
</protein>
<feature type="transmembrane region" description="Helical" evidence="7">
    <location>
        <begin position="142"/>
        <end position="163"/>
    </location>
</feature>
<keyword evidence="2" id="KW-0813">Transport</keyword>
<feature type="transmembrane region" description="Helical" evidence="7">
    <location>
        <begin position="435"/>
        <end position="456"/>
    </location>
</feature>
<feature type="transmembrane region" description="Helical" evidence="7">
    <location>
        <begin position="194"/>
        <end position="218"/>
    </location>
</feature>
<evidence type="ECO:0000259" key="8">
    <source>
        <dbReference type="PROSITE" id="PS50850"/>
    </source>
</evidence>
<comment type="caution">
    <text evidence="9">The sequence shown here is derived from an EMBL/GenBank/DDBJ whole genome shotgun (WGS) entry which is preliminary data.</text>
</comment>
<evidence type="ECO:0000256" key="1">
    <source>
        <dbReference type="ARBA" id="ARBA00004141"/>
    </source>
</evidence>
<dbReference type="InParanoid" id="A0A409WFL9"/>
<dbReference type="AlphaFoldDB" id="A0A409WFL9"/>